<reference evidence="2" key="3">
    <citation type="submission" date="2022-06" db="UniProtKB">
        <authorList>
            <consortium name="EnsemblPlants"/>
        </authorList>
    </citation>
    <scope>IDENTIFICATION</scope>
</reference>
<accession>A0A8R7PMC7</accession>
<sequence length="63" mass="7126">MEALCQNPQPHVPLTHRHTTSVSADWKTTGQNPNREREGKKRDRTTEQNRAAVQSRSRGSTSV</sequence>
<evidence type="ECO:0000313" key="3">
    <source>
        <dbReference type="Proteomes" id="UP000015106"/>
    </source>
</evidence>
<name>A0A8R7PMC7_TRIUA</name>
<reference evidence="3" key="1">
    <citation type="journal article" date="2013" name="Nature">
        <title>Draft genome of the wheat A-genome progenitor Triticum urartu.</title>
        <authorList>
            <person name="Ling H.Q."/>
            <person name="Zhao S."/>
            <person name="Liu D."/>
            <person name="Wang J."/>
            <person name="Sun H."/>
            <person name="Zhang C."/>
            <person name="Fan H."/>
            <person name="Li D."/>
            <person name="Dong L."/>
            <person name="Tao Y."/>
            <person name="Gao C."/>
            <person name="Wu H."/>
            <person name="Li Y."/>
            <person name="Cui Y."/>
            <person name="Guo X."/>
            <person name="Zheng S."/>
            <person name="Wang B."/>
            <person name="Yu K."/>
            <person name="Liang Q."/>
            <person name="Yang W."/>
            <person name="Lou X."/>
            <person name="Chen J."/>
            <person name="Feng M."/>
            <person name="Jian J."/>
            <person name="Zhang X."/>
            <person name="Luo G."/>
            <person name="Jiang Y."/>
            <person name="Liu J."/>
            <person name="Wang Z."/>
            <person name="Sha Y."/>
            <person name="Zhang B."/>
            <person name="Wu H."/>
            <person name="Tang D."/>
            <person name="Shen Q."/>
            <person name="Xue P."/>
            <person name="Zou S."/>
            <person name="Wang X."/>
            <person name="Liu X."/>
            <person name="Wang F."/>
            <person name="Yang Y."/>
            <person name="An X."/>
            <person name="Dong Z."/>
            <person name="Zhang K."/>
            <person name="Zhang X."/>
            <person name="Luo M.C."/>
            <person name="Dvorak J."/>
            <person name="Tong Y."/>
            <person name="Wang J."/>
            <person name="Yang H."/>
            <person name="Li Z."/>
            <person name="Wang D."/>
            <person name="Zhang A."/>
            <person name="Wang J."/>
        </authorList>
    </citation>
    <scope>NUCLEOTIDE SEQUENCE</scope>
    <source>
        <strain evidence="3">cv. G1812</strain>
    </source>
</reference>
<feature type="compositionally biased region" description="Polar residues" evidence="1">
    <location>
        <begin position="48"/>
        <end position="63"/>
    </location>
</feature>
<organism evidence="2 3">
    <name type="scientific">Triticum urartu</name>
    <name type="common">Red wild einkorn</name>
    <name type="synonym">Crithodium urartu</name>
    <dbReference type="NCBI Taxonomy" id="4572"/>
    <lineage>
        <taxon>Eukaryota</taxon>
        <taxon>Viridiplantae</taxon>
        <taxon>Streptophyta</taxon>
        <taxon>Embryophyta</taxon>
        <taxon>Tracheophyta</taxon>
        <taxon>Spermatophyta</taxon>
        <taxon>Magnoliopsida</taxon>
        <taxon>Liliopsida</taxon>
        <taxon>Poales</taxon>
        <taxon>Poaceae</taxon>
        <taxon>BOP clade</taxon>
        <taxon>Pooideae</taxon>
        <taxon>Triticodae</taxon>
        <taxon>Triticeae</taxon>
        <taxon>Triticinae</taxon>
        <taxon>Triticum</taxon>
    </lineage>
</organism>
<protein>
    <submittedName>
        <fullName evidence="2">Uncharacterized protein</fullName>
    </submittedName>
</protein>
<dbReference type="AlphaFoldDB" id="A0A8R7PMC7"/>
<proteinExistence type="predicted"/>
<evidence type="ECO:0000313" key="2">
    <source>
        <dbReference type="EnsemblPlants" id="TuG1812G0300000529.01.T01.cds445388"/>
    </source>
</evidence>
<evidence type="ECO:0000256" key="1">
    <source>
        <dbReference type="SAM" id="MobiDB-lite"/>
    </source>
</evidence>
<dbReference type="EnsemblPlants" id="TuG1812G0300000529.01.T01">
    <property type="protein sequence ID" value="TuG1812G0300000529.01.T01.cds445388"/>
    <property type="gene ID" value="TuG1812G0300000529.01"/>
</dbReference>
<feature type="compositionally biased region" description="Basic and acidic residues" evidence="1">
    <location>
        <begin position="34"/>
        <end position="47"/>
    </location>
</feature>
<dbReference type="Gramene" id="TuG1812G0300000529.01.T01">
    <property type="protein sequence ID" value="TuG1812G0300000529.01.T01.cds445388"/>
    <property type="gene ID" value="TuG1812G0300000529.01"/>
</dbReference>
<reference evidence="2" key="2">
    <citation type="submission" date="2018-03" db="EMBL/GenBank/DDBJ databases">
        <title>The Triticum urartu genome reveals the dynamic nature of wheat genome evolution.</title>
        <authorList>
            <person name="Ling H."/>
            <person name="Ma B."/>
            <person name="Shi X."/>
            <person name="Liu H."/>
            <person name="Dong L."/>
            <person name="Sun H."/>
            <person name="Cao Y."/>
            <person name="Gao Q."/>
            <person name="Zheng S."/>
            <person name="Li Y."/>
            <person name="Yu Y."/>
            <person name="Du H."/>
            <person name="Qi M."/>
            <person name="Li Y."/>
            <person name="Yu H."/>
            <person name="Cui Y."/>
            <person name="Wang N."/>
            <person name="Chen C."/>
            <person name="Wu H."/>
            <person name="Zhao Y."/>
            <person name="Zhang J."/>
            <person name="Li Y."/>
            <person name="Zhou W."/>
            <person name="Zhang B."/>
            <person name="Hu W."/>
            <person name="Eijk M."/>
            <person name="Tang J."/>
            <person name="Witsenboer H."/>
            <person name="Zhao S."/>
            <person name="Li Z."/>
            <person name="Zhang A."/>
            <person name="Wang D."/>
            <person name="Liang C."/>
        </authorList>
    </citation>
    <scope>NUCLEOTIDE SEQUENCE [LARGE SCALE GENOMIC DNA]</scope>
    <source>
        <strain evidence="2">cv. G1812</strain>
    </source>
</reference>
<feature type="compositionally biased region" description="Polar residues" evidence="1">
    <location>
        <begin position="20"/>
        <end position="33"/>
    </location>
</feature>
<dbReference type="Proteomes" id="UP000015106">
    <property type="component" value="Chromosome 3"/>
</dbReference>
<keyword evidence="3" id="KW-1185">Reference proteome</keyword>
<feature type="region of interest" description="Disordered" evidence="1">
    <location>
        <begin position="1"/>
        <end position="63"/>
    </location>
</feature>